<gene>
    <name evidence="7" type="ORF">C1I99_05220</name>
</gene>
<accession>A0A2W2CQM0</accession>
<dbReference type="OrthoDB" id="9800582at2"/>
<dbReference type="GO" id="GO:0046872">
    <property type="term" value="F:metal ion binding"/>
    <property type="evidence" value="ECO:0007669"/>
    <property type="project" value="UniProtKB-KW"/>
</dbReference>
<evidence type="ECO:0000259" key="6">
    <source>
        <dbReference type="PROSITE" id="PS50305"/>
    </source>
</evidence>
<feature type="domain" description="Deacetylase sirtuin-type" evidence="6">
    <location>
        <begin position="1"/>
        <end position="247"/>
    </location>
</feature>
<dbReference type="Gene3D" id="3.40.50.1220">
    <property type="entry name" value="TPP-binding domain"/>
    <property type="match status" value="1"/>
</dbReference>
<proteinExistence type="predicted"/>
<dbReference type="InterPro" id="IPR027417">
    <property type="entry name" value="P-loop_NTPase"/>
</dbReference>
<dbReference type="CDD" id="cd01407">
    <property type="entry name" value="SIR2-fam"/>
    <property type="match status" value="1"/>
</dbReference>
<comment type="caution">
    <text evidence="7">The sequence shown here is derived from an EMBL/GenBank/DDBJ whole genome shotgun (WGS) entry which is preliminary data.</text>
</comment>
<organism evidence="7 8">
    <name type="scientific">Micromonospora deserti</name>
    <dbReference type="NCBI Taxonomy" id="2070366"/>
    <lineage>
        <taxon>Bacteria</taxon>
        <taxon>Bacillati</taxon>
        <taxon>Actinomycetota</taxon>
        <taxon>Actinomycetes</taxon>
        <taxon>Micromonosporales</taxon>
        <taxon>Micromonosporaceae</taxon>
        <taxon>Micromonospora</taxon>
    </lineage>
</organism>
<dbReference type="GO" id="GO:0070403">
    <property type="term" value="F:NAD+ binding"/>
    <property type="evidence" value="ECO:0007669"/>
    <property type="project" value="InterPro"/>
</dbReference>
<feature type="binding site" evidence="4">
    <location>
        <position position="124"/>
    </location>
    <ligand>
        <name>Zn(2+)</name>
        <dbReference type="ChEBI" id="CHEBI:29105"/>
    </ligand>
</feature>
<dbReference type="PANTHER" id="PTHR11085:SF4">
    <property type="entry name" value="NAD-DEPENDENT PROTEIN DEACYLASE"/>
    <property type="match status" value="1"/>
</dbReference>
<evidence type="ECO:0000256" key="3">
    <source>
        <dbReference type="ARBA" id="ARBA00023027"/>
    </source>
</evidence>
<evidence type="ECO:0000313" key="8">
    <source>
        <dbReference type="Proteomes" id="UP000248749"/>
    </source>
</evidence>
<keyword evidence="4" id="KW-0479">Metal-binding</keyword>
<feature type="binding site" evidence="4">
    <location>
        <position position="149"/>
    </location>
    <ligand>
        <name>Zn(2+)</name>
        <dbReference type="ChEBI" id="CHEBI:29105"/>
    </ligand>
</feature>
<name>A0A2W2CQM0_9ACTN</name>
<dbReference type="Pfam" id="PF02146">
    <property type="entry name" value="SIR2"/>
    <property type="match status" value="1"/>
</dbReference>
<feature type="binding site" evidence="4">
    <location>
        <position position="152"/>
    </location>
    <ligand>
        <name>Zn(2+)</name>
        <dbReference type="ChEBI" id="CHEBI:29105"/>
    </ligand>
</feature>
<dbReference type="InterPro" id="IPR029035">
    <property type="entry name" value="DHS-like_NAD/FAD-binding_dom"/>
</dbReference>
<protein>
    <recommendedName>
        <fullName evidence="1">protein acetyllysine N-acetyltransferase</fullName>
        <ecNumber evidence="1">2.3.1.286</ecNumber>
    </recommendedName>
</protein>
<evidence type="ECO:0000256" key="5">
    <source>
        <dbReference type="SAM" id="MobiDB-lite"/>
    </source>
</evidence>
<dbReference type="PROSITE" id="PS50305">
    <property type="entry name" value="SIRTUIN"/>
    <property type="match status" value="1"/>
</dbReference>
<dbReference type="Gene3D" id="3.40.50.300">
    <property type="entry name" value="P-loop containing nucleotide triphosphate hydrolases"/>
    <property type="match status" value="1"/>
</dbReference>
<reference evidence="7 8" key="1">
    <citation type="submission" date="2018-01" db="EMBL/GenBank/DDBJ databases">
        <title>Draft genome sequence of Salinispora sp. 13K206.</title>
        <authorList>
            <person name="Sahin N."/>
            <person name="Saygin H."/>
            <person name="Ay H."/>
        </authorList>
    </citation>
    <scope>NUCLEOTIDE SEQUENCE [LARGE SCALE GENOMIC DNA]</scope>
    <source>
        <strain evidence="7 8">13K206</strain>
    </source>
</reference>
<feature type="region of interest" description="Disordered" evidence="5">
    <location>
        <begin position="244"/>
        <end position="271"/>
    </location>
</feature>
<evidence type="ECO:0000256" key="1">
    <source>
        <dbReference type="ARBA" id="ARBA00012928"/>
    </source>
</evidence>
<dbReference type="InterPro" id="IPR026590">
    <property type="entry name" value="Ssirtuin_cat_dom"/>
</dbReference>
<keyword evidence="8" id="KW-1185">Reference proteome</keyword>
<dbReference type="InterPro" id="IPR003000">
    <property type="entry name" value="Sirtuin"/>
</dbReference>
<evidence type="ECO:0000256" key="2">
    <source>
        <dbReference type="ARBA" id="ARBA00022679"/>
    </source>
</evidence>
<keyword evidence="4" id="KW-0862">Zinc</keyword>
<keyword evidence="3" id="KW-0520">NAD</keyword>
<dbReference type="SUPFAM" id="SSF52540">
    <property type="entry name" value="P-loop containing nucleoside triphosphate hydrolases"/>
    <property type="match status" value="1"/>
</dbReference>
<evidence type="ECO:0000256" key="4">
    <source>
        <dbReference type="PROSITE-ProRule" id="PRU00236"/>
    </source>
</evidence>
<dbReference type="EC" id="2.3.1.286" evidence="1"/>
<dbReference type="EMBL" id="POUB01000019">
    <property type="protein sequence ID" value="PZG01852.1"/>
    <property type="molecule type" value="Genomic_DNA"/>
</dbReference>
<dbReference type="PANTHER" id="PTHR11085">
    <property type="entry name" value="NAD-DEPENDENT PROTEIN DEACYLASE SIRTUIN-5, MITOCHONDRIAL-RELATED"/>
    <property type="match status" value="1"/>
</dbReference>
<sequence length="763" mass="81016">MPDWAYGVRRLVVFSGAGISTDSGIPDFRGPNGAWIKDPEARHRNTYQAFMVDPDLRAAYWRSRYESEAWTAVPNVGHHAVASLLDSGIDTTVITQNTDGLHQRGGMPEDRVIELHGTMLVTECVGCGHRLPTTEVLARIEAGEAVPPCALCGGILKTASTMFGQTMSPEVFSRATEAVTGCDLILAVGTSLVIEPAASLCATAVQAGANLVIVNLGDTPYDSIATEIIREPLGEALPRIVEDLRRGGSGTRPVDGDDTEAEPAGETRVRPSLLLRAQERTARLHARTAELERLSAWCSGPGARAHLVWGPAGIGKTRLALELADRVKGGWEVQFLAPGAELPESAQPSLVIIDDAETRVEQVFRAVSEASERSAVRLLLLARTPDGWWDELRSESATDEELAPPVPAPSGQADAVREATADYAAALSAVGITASLPDEVSRVATAEVAPLPGEQQTTVLAGLLGLSGRTVDELVRQELGYLHRSAREHGLSLSTDAVRAAAVTALLCGAADEQAALAVLGHVAALSDEGVRLRAARWLCEVYPPNSSSYWAESLPEPLNEELIATGVSPVFLVGMFTETTPDQERRALVVLARAASTRPALQKRLTELLSVLPGVSPAAVDAALRGGHPAPLADALVSLARNAALPADLLEAVPPGTTALGEFPVLLAASLVEAYEHRARSYPDTALPWLTGMQAEYAERLLDLGRIKEGLVIAQSAVENAERLVDRPDHRARAAAALHRGQQLATESDEINGDPSRGRDKA</sequence>
<feature type="active site" description="Proton acceptor" evidence="4">
    <location>
        <position position="116"/>
    </location>
</feature>
<feature type="region of interest" description="Disordered" evidence="5">
    <location>
        <begin position="739"/>
        <end position="763"/>
    </location>
</feature>
<dbReference type="InterPro" id="IPR026591">
    <property type="entry name" value="Sirtuin_cat_small_dom_sf"/>
</dbReference>
<evidence type="ECO:0000313" key="7">
    <source>
        <dbReference type="EMBL" id="PZG01852.1"/>
    </source>
</evidence>
<feature type="binding site" evidence="4">
    <location>
        <position position="127"/>
    </location>
    <ligand>
        <name>Zn(2+)</name>
        <dbReference type="ChEBI" id="CHEBI:29105"/>
    </ligand>
</feature>
<dbReference type="Gene3D" id="3.30.1600.10">
    <property type="entry name" value="SIR2/SIRT2 'Small Domain"/>
    <property type="match status" value="1"/>
</dbReference>
<dbReference type="GO" id="GO:0017136">
    <property type="term" value="F:histone deacetylase activity, NAD-dependent"/>
    <property type="evidence" value="ECO:0007669"/>
    <property type="project" value="TreeGrafter"/>
</dbReference>
<keyword evidence="2" id="KW-0808">Transferase</keyword>
<dbReference type="InterPro" id="IPR050134">
    <property type="entry name" value="NAD-dep_sirtuin_deacylases"/>
</dbReference>
<dbReference type="Proteomes" id="UP000248749">
    <property type="component" value="Unassembled WGS sequence"/>
</dbReference>
<dbReference type="SUPFAM" id="SSF52467">
    <property type="entry name" value="DHS-like NAD/FAD-binding domain"/>
    <property type="match status" value="1"/>
</dbReference>
<dbReference type="AlphaFoldDB" id="A0A2W2CQM0"/>